<reference evidence="2 3" key="1">
    <citation type="journal article" date="2021" name="Elife">
        <title>Chloroplast acquisition without the gene transfer in kleptoplastic sea slugs, Plakobranchus ocellatus.</title>
        <authorList>
            <person name="Maeda T."/>
            <person name="Takahashi S."/>
            <person name="Yoshida T."/>
            <person name="Shimamura S."/>
            <person name="Takaki Y."/>
            <person name="Nagai Y."/>
            <person name="Toyoda A."/>
            <person name="Suzuki Y."/>
            <person name="Arimoto A."/>
            <person name="Ishii H."/>
            <person name="Satoh N."/>
            <person name="Nishiyama T."/>
            <person name="Hasebe M."/>
            <person name="Maruyama T."/>
            <person name="Minagawa J."/>
            <person name="Obokata J."/>
            <person name="Shigenobu S."/>
        </authorList>
    </citation>
    <scope>NUCLEOTIDE SEQUENCE [LARGE SCALE GENOMIC DNA]</scope>
</reference>
<feature type="compositionally biased region" description="Basic and acidic residues" evidence="1">
    <location>
        <begin position="83"/>
        <end position="101"/>
    </location>
</feature>
<protein>
    <submittedName>
        <fullName evidence="2">Pol polyprotein</fullName>
    </submittedName>
</protein>
<comment type="caution">
    <text evidence="2">The sequence shown here is derived from an EMBL/GenBank/DDBJ whole genome shotgun (WGS) entry which is preliminary data.</text>
</comment>
<dbReference type="AlphaFoldDB" id="A0AAV4G1K1"/>
<keyword evidence="3" id="KW-1185">Reference proteome</keyword>
<feature type="compositionally biased region" description="Low complexity" evidence="1">
    <location>
        <begin position="132"/>
        <end position="147"/>
    </location>
</feature>
<feature type="compositionally biased region" description="Pro residues" evidence="1">
    <location>
        <begin position="165"/>
        <end position="176"/>
    </location>
</feature>
<evidence type="ECO:0000313" key="2">
    <source>
        <dbReference type="EMBL" id="GFR79294.1"/>
    </source>
</evidence>
<sequence length="216" mass="23774">DQVLVRQVPFDRPHKLADKWSSDVYEVIRQPDATISDFEVKSRGDGRKRVLHRNLLLPVLTVREERAEDNQSQDVPLQPDVAPTKKIDEPAAKAELFKETGDSDDEIEVMQPSISQTSELPSPGTPPPTTPSPTTHFPTPPNHSSSPEAPPEVPSGIVSDQAEPLSPPNTSPPVPVPRRSARQHNPPEWLTSGEYVTAASHSWKLQVLLSLLHEPG</sequence>
<accession>A0AAV4G1K1</accession>
<dbReference type="Proteomes" id="UP000762676">
    <property type="component" value="Unassembled WGS sequence"/>
</dbReference>
<organism evidence="2 3">
    <name type="scientific">Elysia marginata</name>
    <dbReference type="NCBI Taxonomy" id="1093978"/>
    <lineage>
        <taxon>Eukaryota</taxon>
        <taxon>Metazoa</taxon>
        <taxon>Spiralia</taxon>
        <taxon>Lophotrochozoa</taxon>
        <taxon>Mollusca</taxon>
        <taxon>Gastropoda</taxon>
        <taxon>Heterobranchia</taxon>
        <taxon>Euthyneura</taxon>
        <taxon>Panpulmonata</taxon>
        <taxon>Sacoglossa</taxon>
        <taxon>Placobranchoidea</taxon>
        <taxon>Plakobranchidae</taxon>
        <taxon>Elysia</taxon>
    </lineage>
</organism>
<feature type="region of interest" description="Disordered" evidence="1">
    <location>
        <begin position="64"/>
        <end position="188"/>
    </location>
</feature>
<gene>
    <name evidence="2" type="ORF">ElyMa_002285900</name>
</gene>
<proteinExistence type="predicted"/>
<feature type="non-terminal residue" evidence="2">
    <location>
        <position position="216"/>
    </location>
</feature>
<dbReference type="EMBL" id="BMAT01004732">
    <property type="protein sequence ID" value="GFR79294.1"/>
    <property type="molecule type" value="Genomic_DNA"/>
</dbReference>
<evidence type="ECO:0000313" key="3">
    <source>
        <dbReference type="Proteomes" id="UP000762676"/>
    </source>
</evidence>
<feature type="non-terminal residue" evidence="2">
    <location>
        <position position="1"/>
    </location>
</feature>
<evidence type="ECO:0000256" key="1">
    <source>
        <dbReference type="SAM" id="MobiDB-lite"/>
    </source>
</evidence>
<name>A0AAV4G1K1_9GAST</name>